<dbReference type="SUPFAM" id="SSF51703">
    <property type="entry name" value="Cobalamin (vitamin B12)-dependent enzymes"/>
    <property type="match status" value="1"/>
</dbReference>
<evidence type="ECO:0000259" key="7">
    <source>
        <dbReference type="Pfam" id="PF01642"/>
    </source>
</evidence>
<feature type="domain" description="Methylmalonyl-CoA mutase alpha/beta chain catalytic" evidence="7">
    <location>
        <begin position="52"/>
        <end position="558"/>
    </location>
</feature>
<keyword evidence="9" id="KW-1185">Reference proteome</keyword>
<keyword evidence="4" id="KW-0413">Isomerase</keyword>
<dbReference type="InterPro" id="IPR006099">
    <property type="entry name" value="MeMalonylCoA_mutase_a/b_cat"/>
</dbReference>
<comment type="caution">
    <text evidence="8">The sequence shown here is derived from an EMBL/GenBank/DDBJ whole genome shotgun (WGS) entry which is preliminary data.</text>
</comment>
<evidence type="ECO:0000256" key="3">
    <source>
        <dbReference type="ARBA" id="ARBA00022628"/>
    </source>
</evidence>
<dbReference type="InterPro" id="IPR036724">
    <property type="entry name" value="Cobalamin-bd_sf"/>
</dbReference>
<organism evidence="8 9">
    <name type="scientific">Candidatus Chloroploca mongolica</name>
    <dbReference type="NCBI Taxonomy" id="2528176"/>
    <lineage>
        <taxon>Bacteria</taxon>
        <taxon>Bacillati</taxon>
        <taxon>Chloroflexota</taxon>
        <taxon>Chloroflexia</taxon>
        <taxon>Chloroflexales</taxon>
        <taxon>Chloroflexineae</taxon>
        <taxon>Oscillochloridaceae</taxon>
        <taxon>Candidatus Chloroploca</taxon>
    </lineage>
</organism>
<protein>
    <submittedName>
        <fullName evidence="8">Acyl-CoA mutase large subunit family protein</fullName>
    </submittedName>
</protein>
<evidence type="ECO:0000313" key="9">
    <source>
        <dbReference type="Proteomes" id="UP001193081"/>
    </source>
</evidence>
<dbReference type="SUPFAM" id="SSF52242">
    <property type="entry name" value="Cobalamin (vitamin B12)-binding domain"/>
    <property type="match status" value="1"/>
</dbReference>
<accession>A0ABS4DEM7</accession>
<dbReference type="CDD" id="cd03677">
    <property type="entry name" value="MM_CoA_mutase_beta"/>
    <property type="match status" value="1"/>
</dbReference>
<evidence type="ECO:0000256" key="2">
    <source>
        <dbReference type="ARBA" id="ARBA00008465"/>
    </source>
</evidence>
<dbReference type="EMBL" id="SIJK02000046">
    <property type="protein sequence ID" value="MBP1467901.1"/>
    <property type="molecule type" value="Genomic_DNA"/>
</dbReference>
<evidence type="ECO:0000256" key="1">
    <source>
        <dbReference type="ARBA" id="ARBA00001922"/>
    </source>
</evidence>
<comment type="cofactor">
    <cofactor evidence="1">
        <name>adenosylcob(III)alamin</name>
        <dbReference type="ChEBI" id="CHEBI:18408"/>
    </cofactor>
</comment>
<dbReference type="Gene3D" id="3.40.50.280">
    <property type="entry name" value="Cobalamin-binding domain"/>
    <property type="match status" value="1"/>
</dbReference>
<dbReference type="Gene3D" id="3.20.20.240">
    <property type="entry name" value="Methylmalonyl-CoA mutase"/>
    <property type="match status" value="1"/>
</dbReference>
<dbReference type="InterPro" id="IPR016176">
    <property type="entry name" value="Cbl-dep_enz_cat"/>
</dbReference>
<dbReference type="Pfam" id="PF01642">
    <property type="entry name" value="MM_CoA_mutase"/>
    <property type="match status" value="1"/>
</dbReference>
<keyword evidence="3" id="KW-0846">Cobalamin</keyword>
<evidence type="ECO:0000256" key="6">
    <source>
        <dbReference type="SAM" id="MobiDB-lite"/>
    </source>
</evidence>
<name>A0ABS4DEM7_9CHLR</name>
<dbReference type="RefSeq" id="WP_135480102.1">
    <property type="nucleotide sequence ID" value="NZ_SIJK02000046.1"/>
</dbReference>
<evidence type="ECO:0000256" key="4">
    <source>
        <dbReference type="ARBA" id="ARBA00023235"/>
    </source>
</evidence>
<dbReference type="Proteomes" id="UP001193081">
    <property type="component" value="Unassembled WGS sequence"/>
</dbReference>
<comment type="similarity">
    <text evidence="2">Belongs to the methylmalonyl-CoA mutase family.</text>
</comment>
<evidence type="ECO:0000313" key="8">
    <source>
        <dbReference type="EMBL" id="MBP1467901.1"/>
    </source>
</evidence>
<feature type="region of interest" description="Disordered" evidence="6">
    <location>
        <begin position="1"/>
        <end position="20"/>
    </location>
</feature>
<keyword evidence="5" id="KW-0170">Cobalt</keyword>
<dbReference type="PANTHER" id="PTHR48101:SF4">
    <property type="entry name" value="METHYLMALONYL-COA MUTASE, MITOCHONDRIAL"/>
    <property type="match status" value="1"/>
</dbReference>
<dbReference type="PANTHER" id="PTHR48101">
    <property type="entry name" value="METHYLMALONYL-COA MUTASE, MITOCHONDRIAL-RELATED"/>
    <property type="match status" value="1"/>
</dbReference>
<dbReference type="InterPro" id="IPR006098">
    <property type="entry name" value="MMCoA_mutase_a_cat"/>
</dbReference>
<evidence type="ECO:0000256" key="5">
    <source>
        <dbReference type="ARBA" id="ARBA00023285"/>
    </source>
</evidence>
<gene>
    <name evidence="8" type="ORF">EYB53_019450</name>
</gene>
<dbReference type="NCBIfam" id="TIGR00641">
    <property type="entry name" value="acid_CoA_mut_N"/>
    <property type="match status" value="1"/>
</dbReference>
<reference evidence="8 9" key="1">
    <citation type="submission" date="2021-03" db="EMBL/GenBank/DDBJ databases">
        <authorList>
            <person name="Grouzdev D.S."/>
        </authorList>
    </citation>
    <scope>NUCLEOTIDE SEQUENCE [LARGE SCALE GENOMIC DNA]</scope>
    <source>
        <strain evidence="8 9">M50-1</strain>
    </source>
</reference>
<sequence length="723" mass="76603">MTHDPAVTTPDSAHSDDQALFSEFPPTSYDAWRQAAEKTLKGVPFEKKLITKTYEGIDLRPLYVRADTAELPHIKALPGLPPYVRGTSPLGFTVKPWAIAQELPYGSPAEVNAAARADLPRGQTMLNLPLDQATLAGLTPAYASPDLVGKGGMSLASVEDVLTLLDGLDLASLPLLIAAGVHALPVTALIMAAAQRLGVAPAQVQGCIGMDPLGRMVATGGLPMPLHFAYDQMAALTAWAITDAPQLQTILVRLDPYSNGGSSAVQDLAYALATGVAYLRAMQDRGLSVDQVAPKMRFSFAIGGQFFMEIARLRAARLLWAQVIAAFGGGAEAQKMVIHARTATWTKTRTDAHANMLRVTSEAFAAVMGGCDSMHISPFDECVGLPDEFSRRIARNVHIILQQECNFMHLIDPAGGSSAVETLTDELARSAWAMFQAIEAEGGMAASLALGTPQDQVAQTRTERFKAVAQRKDVIVGANMYPNLKERPLVVRTTDSVALQAERGAALHKMRAATDAAVRDQTLQSLAQAVALRSDLVTATIAAADHGISLSELATILCSVGPGPRFKAIPAHRASEQFEALRAAADAFAATTGQRPTIFLAKMGPVAQYKARAEFATAFFEPGGFAVVGDQAFETPEAAAEAALAAEAPVVVICSTDDTYPTIVPALTGAIKAARPSTTVILAGYPADQVDAYKQAGVDDFIHLRANCYAVLARLQQQQGVAL</sequence>
<proteinExistence type="inferred from homology"/>